<sequence length="28" mass="3402">MRDQTPLSVFNSRNITLLKNLIQDHQYR</sequence>
<dbReference type="EMBL" id="UINC01191294">
    <property type="protein sequence ID" value="SVE05863.1"/>
    <property type="molecule type" value="Genomic_DNA"/>
</dbReference>
<accession>A0A383AE46</accession>
<organism evidence="1">
    <name type="scientific">marine metagenome</name>
    <dbReference type="NCBI Taxonomy" id="408172"/>
    <lineage>
        <taxon>unclassified sequences</taxon>
        <taxon>metagenomes</taxon>
        <taxon>ecological metagenomes</taxon>
    </lineage>
</organism>
<feature type="non-terminal residue" evidence="1">
    <location>
        <position position="28"/>
    </location>
</feature>
<name>A0A383AE46_9ZZZZ</name>
<dbReference type="AlphaFoldDB" id="A0A383AE46"/>
<gene>
    <name evidence="1" type="ORF">METZ01_LOCUS458717</name>
</gene>
<protein>
    <submittedName>
        <fullName evidence="1">Uncharacterized protein</fullName>
    </submittedName>
</protein>
<reference evidence="1" key="1">
    <citation type="submission" date="2018-05" db="EMBL/GenBank/DDBJ databases">
        <authorList>
            <person name="Lanie J.A."/>
            <person name="Ng W.-L."/>
            <person name="Kazmierczak K.M."/>
            <person name="Andrzejewski T.M."/>
            <person name="Davidsen T.M."/>
            <person name="Wayne K.J."/>
            <person name="Tettelin H."/>
            <person name="Glass J.I."/>
            <person name="Rusch D."/>
            <person name="Podicherti R."/>
            <person name="Tsui H.-C.T."/>
            <person name="Winkler M.E."/>
        </authorList>
    </citation>
    <scope>NUCLEOTIDE SEQUENCE</scope>
</reference>
<evidence type="ECO:0000313" key="1">
    <source>
        <dbReference type="EMBL" id="SVE05863.1"/>
    </source>
</evidence>
<proteinExistence type="predicted"/>